<comment type="caution">
    <text evidence="5">The sequence shown here is derived from an EMBL/GenBank/DDBJ whole genome shotgun (WGS) entry which is preliminary data.</text>
</comment>
<dbReference type="InterPro" id="IPR005139">
    <property type="entry name" value="PCRF"/>
</dbReference>
<evidence type="ECO:0000259" key="4">
    <source>
        <dbReference type="SMART" id="SM00937"/>
    </source>
</evidence>
<dbReference type="InterPro" id="IPR050057">
    <property type="entry name" value="Prokaryotic/Mito_RF"/>
</dbReference>
<evidence type="ECO:0000256" key="2">
    <source>
        <dbReference type="SAM" id="Coils"/>
    </source>
</evidence>
<gene>
    <name evidence="5" type="primary">prfA_0</name>
    <name evidence="5" type="ORF">Zm00014a_023448</name>
</gene>
<feature type="coiled-coil region" evidence="2">
    <location>
        <begin position="53"/>
        <end position="91"/>
    </location>
</feature>
<dbReference type="Pfam" id="PF03462">
    <property type="entry name" value="PCRF"/>
    <property type="match status" value="1"/>
</dbReference>
<dbReference type="Proteomes" id="UP000251960">
    <property type="component" value="Chromosome 10"/>
</dbReference>
<accession>A0A3L6GBK7</accession>
<feature type="compositionally biased region" description="Basic and acidic residues" evidence="3">
    <location>
        <begin position="240"/>
        <end position="249"/>
    </location>
</feature>
<dbReference type="SUPFAM" id="SSF75620">
    <property type="entry name" value="Release factor"/>
    <property type="match status" value="1"/>
</dbReference>
<sequence>MPMRRRRPRRSLAAPPQHFLCRSVASCGLERPCLSPRFYSTVEMSQQLPTNLVEIMEQRMKLIEQRSAYLQEQINQEIEGLKSLVANDREEKDMCEMAAEELLVAVEEEKRLQHELFRSLLPKDEADEKDCILEVRAGKPDLALELEEKEASLFAMDIFRMYEKYAQKNGWKFDVIDIMESAVKGYKVQPLLVFPSFCLDIYTRFFRCSQRYFHHFSARTNETREPRMPSPSFGWMAARNARDARRSVPPDRASSSWPRNQPLREPAAPRTARLCFDTQTTRTKPYGRRERKRAPERRAPAEAPSGPKEKGRSPAAAARRRRGVVGRIRVRRDPAEAAGGWVESVG</sequence>
<dbReference type="Gene3D" id="3.30.70.1660">
    <property type="match status" value="1"/>
</dbReference>
<dbReference type="GO" id="GO:0006415">
    <property type="term" value="P:translational termination"/>
    <property type="evidence" value="ECO:0007669"/>
    <property type="project" value="InterPro"/>
</dbReference>
<dbReference type="Gene3D" id="6.10.140.1950">
    <property type="match status" value="1"/>
</dbReference>
<feature type="region of interest" description="Disordered" evidence="3">
    <location>
        <begin position="239"/>
        <end position="326"/>
    </location>
</feature>
<dbReference type="SMART" id="SM00937">
    <property type="entry name" value="PCRF"/>
    <property type="match status" value="1"/>
</dbReference>
<protein>
    <submittedName>
        <fullName evidence="5">Peptide chain release factor 1</fullName>
    </submittedName>
</protein>
<keyword evidence="2" id="KW-0175">Coiled coil</keyword>
<evidence type="ECO:0000313" key="5">
    <source>
        <dbReference type="EMBL" id="PWZ44445.1"/>
    </source>
</evidence>
<feature type="domain" description="Peptide chain release factor" evidence="4">
    <location>
        <begin position="83"/>
        <end position="185"/>
    </location>
</feature>
<dbReference type="PANTHER" id="PTHR43804:SF7">
    <property type="entry name" value="LD18447P"/>
    <property type="match status" value="1"/>
</dbReference>
<evidence type="ECO:0000256" key="1">
    <source>
        <dbReference type="ARBA" id="ARBA00022481"/>
    </source>
</evidence>
<reference evidence="5" key="1">
    <citation type="journal article" date="2018" name="Nat. Genet.">
        <title>Extensive intraspecific gene order and gene structural variations between Mo17 and other maize genomes.</title>
        <authorList>
            <person name="Sun S."/>
            <person name="Zhou Y."/>
            <person name="Chen J."/>
            <person name="Shi J."/>
            <person name="Zhao H."/>
            <person name="Zhao H."/>
            <person name="Song W."/>
            <person name="Zhang M."/>
            <person name="Cui Y."/>
            <person name="Dong X."/>
            <person name="Liu H."/>
            <person name="Ma X."/>
            <person name="Jiao Y."/>
            <person name="Wang B."/>
            <person name="Wei X."/>
            <person name="Stein J.C."/>
            <person name="Glaubitz J.C."/>
            <person name="Lu F."/>
            <person name="Yu G."/>
            <person name="Liang C."/>
            <person name="Fengler K."/>
            <person name="Li B."/>
            <person name="Rafalski A."/>
            <person name="Schnable P.S."/>
            <person name="Ware D.H."/>
            <person name="Buckler E.S."/>
            <person name="Lai J."/>
        </authorList>
    </citation>
    <scope>NUCLEOTIDE SEQUENCE [LARGE SCALE GENOMIC DNA]</scope>
    <source>
        <tissue evidence="5">Seedling</tissue>
    </source>
</reference>
<feature type="compositionally biased region" description="Basic residues" evidence="3">
    <location>
        <begin position="285"/>
        <end position="295"/>
    </location>
</feature>
<evidence type="ECO:0000256" key="3">
    <source>
        <dbReference type="SAM" id="MobiDB-lite"/>
    </source>
</evidence>
<dbReference type="InterPro" id="IPR045853">
    <property type="entry name" value="Pep_chain_release_fac_I_sf"/>
</dbReference>
<keyword evidence="1" id="KW-0488">Methylation</keyword>
<dbReference type="PANTHER" id="PTHR43804">
    <property type="entry name" value="LD18447P"/>
    <property type="match status" value="1"/>
</dbReference>
<dbReference type="AlphaFoldDB" id="A0A3L6GBK7"/>
<organism evidence="5">
    <name type="scientific">Zea mays</name>
    <name type="common">Maize</name>
    <dbReference type="NCBI Taxonomy" id="4577"/>
    <lineage>
        <taxon>Eukaryota</taxon>
        <taxon>Viridiplantae</taxon>
        <taxon>Streptophyta</taxon>
        <taxon>Embryophyta</taxon>
        <taxon>Tracheophyta</taxon>
        <taxon>Spermatophyta</taxon>
        <taxon>Magnoliopsida</taxon>
        <taxon>Liliopsida</taxon>
        <taxon>Poales</taxon>
        <taxon>Poaceae</taxon>
        <taxon>PACMAD clade</taxon>
        <taxon>Panicoideae</taxon>
        <taxon>Andropogonodae</taxon>
        <taxon>Andropogoneae</taxon>
        <taxon>Tripsacinae</taxon>
        <taxon>Zea</taxon>
    </lineage>
</organism>
<proteinExistence type="predicted"/>
<dbReference type="ExpressionAtlas" id="A0A3L6GBK7">
    <property type="expression patterns" value="baseline"/>
</dbReference>
<name>A0A3L6GBK7_MAIZE</name>
<dbReference type="EMBL" id="NCVQ01000002">
    <property type="protein sequence ID" value="PWZ44445.1"/>
    <property type="molecule type" value="Genomic_DNA"/>
</dbReference>